<dbReference type="PANTHER" id="PTHR43155">
    <property type="entry name" value="CYCLIC DI-GMP PHOSPHODIESTERASE PA4108-RELATED"/>
    <property type="match status" value="1"/>
</dbReference>
<dbReference type="KEGG" id="wcp:H9Q76_02485"/>
<dbReference type="Gene3D" id="1.10.3210.10">
    <property type="entry name" value="Hypothetical protein af1432"/>
    <property type="match status" value="1"/>
</dbReference>
<dbReference type="AlphaFoldDB" id="A0A7G9FNQ3"/>
<sequence>MIFVKSEDLKYGMRLAKPIYNKTGVLLYERNTRLTLQGIESVKNFGLLGLYILEPAEPVPPMSEEDLDFERFQTMAVFSIREELDNIIAGREPINLKRLANAIITNYGRLDHKITFTQNLRSTTDYVYKHVINTAILCALISAQVYYTPTEQEELVLAALLHDIGKLLLPNKVREKYDDYDTNDLIIVKKIQNDGLGLLRPEIGIDSGVRRIVAQIHRMEYGNSNLEQGKILKSTKILKVANLFDTMTCMKISEEAISEIAAIKYLLLNKDEFDEEIVGALIKSINILTPGVCIELTNREKGLVISENPQNILRPVVLGFSTNKIYDLSNNGVYRRYQIVDIMKTMDNRIKVDRERLEEYMNKR</sequence>
<dbReference type="InterPro" id="IPR003607">
    <property type="entry name" value="HD/PDEase_dom"/>
</dbReference>
<dbReference type="PROSITE" id="PS51832">
    <property type="entry name" value="HD_GYP"/>
    <property type="match status" value="1"/>
</dbReference>
<evidence type="ECO:0000313" key="2">
    <source>
        <dbReference type="EMBL" id="QNM00185.1"/>
    </source>
</evidence>
<dbReference type="Pfam" id="PF13487">
    <property type="entry name" value="HD_5"/>
    <property type="match status" value="1"/>
</dbReference>
<proteinExistence type="predicted"/>
<reference evidence="2 3" key="1">
    <citation type="submission" date="2020-08" db="EMBL/GenBank/DDBJ databases">
        <authorList>
            <person name="Liu C."/>
            <person name="Sun Q."/>
        </authorList>
    </citation>
    <scope>NUCLEOTIDE SEQUENCE [LARGE SCALE GENOMIC DNA]</scope>
    <source>
        <strain evidence="2 3">NSJ-4</strain>
    </source>
</reference>
<gene>
    <name evidence="2" type="ORF">H9Q76_02485</name>
</gene>
<accession>A0A7G9FNQ3</accession>
<dbReference type="PANTHER" id="PTHR43155:SF2">
    <property type="entry name" value="CYCLIC DI-GMP PHOSPHODIESTERASE PA4108"/>
    <property type="match status" value="1"/>
</dbReference>
<dbReference type="Proteomes" id="UP000515819">
    <property type="component" value="Chromosome"/>
</dbReference>
<organism evidence="2 3">
    <name type="scientific">Wujia chipingensis</name>
    <dbReference type="NCBI Taxonomy" id="2763670"/>
    <lineage>
        <taxon>Bacteria</taxon>
        <taxon>Bacillati</taxon>
        <taxon>Bacillota</taxon>
        <taxon>Clostridia</taxon>
        <taxon>Lachnospirales</taxon>
        <taxon>Lachnospiraceae</taxon>
        <taxon>Wujia</taxon>
    </lineage>
</organism>
<evidence type="ECO:0000259" key="1">
    <source>
        <dbReference type="PROSITE" id="PS51832"/>
    </source>
</evidence>
<name>A0A7G9FNQ3_9FIRM</name>
<protein>
    <submittedName>
        <fullName evidence="2">HD domain-containing protein</fullName>
    </submittedName>
</protein>
<evidence type="ECO:0000313" key="3">
    <source>
        <dbReference type="Proteomes" id="UP000515819"/>
    </source>
</evidence>
<dbReference type="InterPro" id="IPR037522">
    <property type="entry name" value="HD_GYP_dom"/>
</dbReference>
<dbReference type="EMBL" id="CP060632">
    <property type="protein sequence ID" value="QNM00185.1"/>
    <property type="molecule type" value="Genomic_DNA"/>
</dbReference>
<dbReference type="SUPFAM" id="SSF109604">
    <property type="entry name" value="HD-domain/PDEase-like"/>
    <property type="match status" value="1"/>
</dbReference>
<feature type="domain" description="HD-GYP" evidence="1">
    <location>
        <begin position="105"/>
        <end position="297"/>
    </location>
</feature>
<dbReference type="CDD" id="cd00077">
    <property type="entry name" value="HDc"/>
    <property type="match status" value="1"/>
</dbReference>
<dbReference type="SMART" id="SM00471">
    <property type="entry name" value="HDc"/>
    <property type="match status" value="1"/>
</dbReference>
<keyword evidence="3" id="KW-1185">Reference proteome</keyword>
<dbReference type="RefSeq" id="WP_021984601.1">
    <property type="nucleotide sequence ID" value="NZ_CP060632.1"/>
</dbReference>